<dbReference type="OrthoDB" id="8578401at2"/>
<dbReference type="NCBIfam" id="TIGR03506">
    <property type="entry name" value="FlgEFG_subfam"/>
    <property type="match status" value="1"/>
</dbReference>
<dbReference type="Pfam" id="PF22692">
    <property type="entry name" value="LlgE_F_G_D1"/>
    <property type="match status" value="1"/>
</dbReference>
<dbReference type="Proteomes" id="UP000036959">
    <property type="component" value="Unassembled WGS sequence"/>
</dbReference>
<evidence type="ECO:0000256" key="4">
    <source>
        <dbReference type="ARBA" id="ARBA00023143"/>
    </source>
</evidence>
<protein>
    <recommendedName>
        <fullName evidence="3 5">Flagellar hook protein FlgE</fullName>
    </recommendedName>
</protein>
<evidence type="ECO:0000256" key="3">
    <source>
        <dbReference type="ARBA" id="ARBA00019015"/>
    </source>
</evidence>
<dbReference type="GO" id="GO:0071978">
    <property type="term" value="P:bacterial-type flagellum-dependent swarming motility"/>
    <property type="evidence" value="ECO:0007669"/>
    <property type="project" value="TreeGrafter"/>
</dbReference>
<evidence type="ECO:0000256" key="5">
    <source>
        <dbReference type="RuleBase" id="RU362116"/>
    </source>
</evidence>
<dbReference type="PANTHER" id="PTHR30435">
    <property type="entry name" value="FLAGELLAR PROTEIN"/>
    <property type="match status" value="1"/>
</dbReference>
<keyword evidence="11" id="KW-1185">Reference proteome</keyword>
<dbReference type="InterPro" id="IPR011491">
    <property type="entry name" value="FlgE_D2"/>
</dbReference>
<evidence type="ECO:0000256" key="2">
    <source>
        <dbReference type="ARBA" id="ARBA00009677"/>
    </source>
</evidence>
<dbReference type="InterPro" id="IPR010930">
    <property type="entry name" value="Flg_bb/hook_C_dom"/>
</dbReference>
<dbReference type="InterPro" id="IPR001444">
    <property type="entry name" value="Flag_bb_rod_N"/>
</dbReference>
<comment type="subcellular location">
    <subcellularLocation>
        <location evidence="1 5">Bacterial flagellum basal body</location>
    </subcellularLocation>
</comment>
<name>A0A0L0MEZ6_9BURK</name>
<dbReference type="PROSITE" id="PS00588">
    <property type="entry name" value="FLAGELLA_BB_ROD"/>
    <property type="match status" value="1"/>
</dbReference>
<dbReference type="SUPFAM" id="SSF117143">
    <property type="entry name" value="Flagellar hook protein flgE"/>
    <property type="match status" value="1"/>
</dbReference>
<feature type="domain" description="Flagellar basal-body/hook protein C-terminal" evidence="7">
    <location>
        <begin position="376"/>
        <end position="420"/>
    </location>
</feature>
<dbReference type="Pfam" id="PF00460">
    <property type="entry name" value="Flg_bb_rod"/>
    <property type="match status" value="1"/>
</dbReference>
<organism evidence="10 11">
    <name type="scientific">Candidatus Burkholderia verschuerenii</name>
    <dbReference type="NCBI Taxonomy" id="242163"/>
    <lineage>
        <taxon>Bacteria</taxon>
        <taxon>Pseudomonadati</taxon>
        <taxon>Pseudomonadota</taxon>
        <taxon>Betaproteobacteria</taxon>
        <taxon>Burkholderiales</taxon>
        <taxon>Burkholderiaceae</taxon>
        <taxon>Burkholderia</taxon>
    </lineage>
</organism>
<dbReference type="RefSeq" id="WP_050453210.1">
    <property type="nucleotide sequence ID" value="NZ_LFJJ01000041.1"/>
</dbReference>
<dbReference type="PATRIC" id="fig|242163.4.peg.5019"/>
<dbReference type="InterPro" id="IPR019776">
    <property type="entry name" value="Flagellar_basal_body_rod_CS"/>
</dbReference>
<dbReference type="GO" id="GO:0009424">
    <property type="term" value="C:bacterial-type flagellum hook"/>
    <property type="evidence" value="ECO:0007669"/>
    <property type="project" value="TreeGrafter"/>
</dbReference>
<keyword evidence="10" id="KW-0282">Flagellum</keyword>
<comment type="caution">
    <text evidence="10">The sequence shown here is derived from an EMBL/GenBank/DDBJ whole genome shotgun (WGS) entry which is preliminary data.</text>
</comment>
<reference evidence="11" key="1">
    <citation type="submission" date="2015-06" db="EMBL/GenBank/DDBJ databases">
        <title>Comparative genomics of Burkholderia leaf nodule symbionts.</title>
        <authorList>
            <person name="Carlier A."/>
            <person name="Eberl L."/>
            <person name="Pinto-Carbo M."/>
        </authorList>
    </citation>
    <scope>NUCLEOTIDE SEQUENCE [LARGE SCALE GENOMIC DNA]</scope>
    <source>
        <strain evidence="11">UZHbot4</strain>
    </source>
</reference>
<feature type="domain" description="Flagellar basal body rod protein N-terminal" evidence="6">
    <location>
        <begin position="6"/>
        <end position="33"/>
    </location>
</feature>
<evidence type="ECO:0000259" key="9">
    <source>
        <dbReference type="Pfam" id="PF22692"/>
    </source>
</evidence>
<dbReference type="NCBIfam" id="NF004238">
    <property type="entry name" value="PRK05682.1-1"/>
    <property type="match status" value="1"/>
</dbReference>
<evidence type="ECO:0000259" key="8">
    <source>
        <dbReference type="Pfam" id="PF07559"/>
    </source>
</evidence>
<dbReference type="Pfam" id="PF07559">
    <property type="entry name" value="FlgE_D2"/>
    <property type="match status" value="1"/>
</dbReference>
<keyword evidence="10" id="KW-0966">Cell projection</keyword>
<dbReference type="InterPro" id="IPR053967">
    <property type="entry name" value="LlgE_F_G-like_D1"/>
</dbReference>
<evidence type="ECO:0000259" key="7">
    <source>
        <dbReference type="Pfam" id="PF06429"/>
    </source>
</evidence>
<feature type="domain" description="Flagellar hook protein FlgE D2" evidence="8">
    <location>
        <begin position="161"/>
        <end position="301"/>
    </location>
</feature>
<dbReference type="InterPro" id="IPR037058">
    <property type="entry name" value="Falgellar_hook_FlgE_sf"/>
</dbReference>
<dbReference type="AlphaFoldDB" id="A0A0L0MEZ6"/>
<dbReference type="InterPro" id="IPR037925">
    <property type="entry name" value="FlgE/F/G-like"/>
</dbReference>
<dbReference type="GO" id="GO:0009425">
    <property type="term" value="C:bacterial-type flagellum basal body"/>
    <property type="evidence" value="ECO:0007669"/>
    <property type="project" value="UniProtKB-SubCell"/>
</dbReference>
<gene>
    <name evidence="10" type="ORF">BVER_00976c</name>
</gene>
<dbReference type="PANTHER" id="PTHR30435:SF1">
    <property type="entry name" value="FLAGELLAR HOOK PROTEIN FLGE"/>
    <property type="match status" value="1"/>
</dbReference>
<feature type="domain" description="Flagellar hook protein FlgE/F/G-like D1" evidence="9">
    <location>
        <begin position="83"/>
        <end position="140"/>
    </location>
</feature>
<comment type="similarity">
    <text evidence="2 5">Belongs to the flagella basal body rod proteins family.</text>
</comment>
<accession>A0A0L0MEZ6</accession>
<proteinExistence type="inferred from homology"/>
<sequence>MSYQQALSGLGAASSDLDVIGNNISNSNTVGFKEGKAQFADMYANSMSTAVNNQIGIGTRLSEVQQQFSQGTITTTNQALDVAINGNGFYQLSNNGSTVYSRNGVFHLDNQGNIVNSSGMQLMGFAADSKGVVNSASTVPLSVPTSNIQPTATKTITAAFNLNSQDANKAVADFDPTDGNTYNASTSVDAYDSLGGTQKVSIYFTKSGTGSWEAFAGYGDPVTQKTDLGAVSFDQSGNLSSTALSSTSTSGVSVAGTGKFSFTIPNGADPTGTSTQTLTLNLNGTTQYGAKSGLNNLVQDGNATGELTGFTVGSDGTLTGNYSNGETKSLGQIALANFNNQNGLQNMGNNVYAQTAASGAPQVAVPGSTNHGTLQGGAVEDSNVDLTNELVNLITAQRNYQANAQTIKTQQAVDQTIINL</sequence>
<evidence type="ECO:0000313" key="11">
    <source>
        <dbReference type="Proteomes" id="UP000036959"/>
    </source>
</evidence>
<evidence type="ECO:0000256" key="1">
    <source>
        <dbReference type="ARBA" id="ARBA00004117"/>
    </source>
</evidence>
<dbReference type="EMBL" id="LFJJ01000041">
    <property type="protein sequence ID" value="KND60876.1"/>
    <property type="molecule type" value="Genomic_DNA"/>
</dbReference>
<dbReference type="InterPro" id="IPR020013">
    <property type="entry name" value="Flagellar_FlgE/F/G"/>
</dbReference>
<evidence type="ECO:0000313" key="10">
    <source>
        <dbReference type="EMBL" id="KND60876.1"/>
    </source>
</evidence>
<keyword evidence="10" id="KW-0969">Cilium</keyword>
<dbReference type="Gene3D" id="2.60.98.20">
    <property type="entry name" value="Flagellar hook protein FlgE"/>
    <property type="match status" value="1"/>
</dbReference>
<comment type="function">
    <text evidence="5">A flexible structure which links the flagellar filament to the drive apparatus in the basal body.</text>
</comment>
<dbReference type="GO" id="GO:0005829">
    <property type="term" value="C:cytosol"/>
    <property type="evidence" value="ECO:0007669"/>
    <property type="project" value="TreeGrafter"/>
</dbReference>
<dbReference type="Pfam" id="PF06429">
    <property type="entry name" value="Flg_bbr_C"/>
    <property type="match status" value="1"/>
</dbReference>
<keyword evidence="4 5" id="KW-0975">Bacterial flagellum</keyword>
<evidence type="ECO:0000259" key="6">
    <source>
        <dbReference type="Pfam" id="PF00460"/>
    </source>
</evidence>